<gene>
    <name evidence="1" type="ORF">P4O66_015369</name>
</gene>
<accession>A0AAD9DPN4</accession>
<protein>
    <submittedName>
        <fullName evidence="1">Uncharacterized protein</fullName>
    </submittedName>
</protein>
<proteinExistence type="predicted"/>
<evidence type="ECO:0000313" key="2">
    <source>
        <dbReference type="Proteomes" id="UP001239994"/>
    </source>
</evidence>
<keyword evidence="2" id="KW-1185">Reference proteome</keyword>
<comment type="caution">
    <text evidence="1">The sequence shown here is derived from an EMBL/GenBank/DDBJ whole genome shotgun (WGS) entry which is preliminary data.</text>
</comment>
<organism evidence="1 2">
    <name type="scientific">Electrophorus voltai</name>
    <dbReference type="NCBI Taxonomy" id="2609070"/>
    <lineage>
        <taxon>Eukaryota</taxon>
        <taxon>Metazoa</taxon>
        <taxon>Chordata</taxon>
        <taxon>Craniata</taxon>
        <taxon>Vertebrata</taxon>
        <taxon>Euteleostomi</taxon>
        <taxon>Actinopterygii</taxon>
        <taxon>Neopterygii</taxon>
        <taxon>Teleostei</taxon>
        <taxon>Ostariophysi</taxon>
        <taxon>Gymnotiformes</taxon>
        <taxon>Gymnotoidei</taxon>
        <taxon>Gymnotidae</taxon>
        <taxon>Electrophorus</taxon>
    </lineage>
</organism>
<name>A0AAD9DPN4_9TELE</name>
<dbReference type="Proteomes" id="UP001239994">
    <property type="component" value="Unassembled WGS sequence"/>
</dbReference>
<sequence>SGCHIALLHSDGPVGYSKTVVHGIVSADEGAAQAGKPLVLPSLMATPKLVKVLFMGTFLWGKALEWADILLKHRVQEAWTMEGFFQLLTAQFAATSLNQPVLVPSVREATQPVPVTSIEGAMLPLPVSGMENTAHPDPVPVPGIVDTTRPSPFPVPSVRDITQPDPVSCSQHERHHLSCSQWDVGLAKGVEHHIRLSDIKPFREQSRRLAPNDTDDVQKHLEELMKSSLYTSPIVSCLDLVYLSCG</sequence>
<dbReference type="AlphaFoldDB" id="A0AAD9DPN4"/>
<feature type="non-terminal residue" evidence="1">
    <location>
        <position position="1"/>
    </location>
</feature>
<evidence type="ECO:0000313" key="1">
    <source>
        <dbReference type="EMBL" id="KAK1789436.1"/>
    </source>
</evidence>
<reference evidence="1" key="1">
    <citation type="submission" date="2023-03" db="EMBL/GenBank/DDBJ databases">
        <title>Electrophorus voltai genome.</title>
        <authorList>
            <person name="Bian C."/>
        </authorList>
    </citation>
    <scope>NUCLEOTIDE SEQUENCE</scope>
    <source>
        <strain evidence="1">CB-2022</strain>
        <tissue evidence="1">Muscle</tissue>
    </source>
</reference>
<dbReference type="EMBL" id="JAROKS010000022">
    <property type="protein sequence ID" value="KAK1789436.1"/>
    <property type="molecule type" value="Genomic_DNA"/>
</dbReference>